<name>A0ABS6DZQ8_9FIRM</name>
<dbReference type="SMART" id="SM00332">
    <property type="entry name" value="PP2Cc"/>
    <property type="match status" value="1"/>
</dbReference>
<keyword evidence="1" id="KW-1133">Transmembrane helix</keyword>
<dbReference type="InterPro" id="IPR015655">
    <property type="entry name" value="PP2C"/>
</dbReference>
<dbReference type="PANTHER" id="PTHR47992">
    <property type="entry name" value="PROTEIN PHOSPHATASE"/>
    <property type="match status" value="1"/>
</dbReference>
<gene>
    <name evidence="3" type="ORF">KQI20_12825</name>
</gene>
<dbReference type="EMBL" id="JAHLOQ010000049">
    <property type="protein sequence ID" value="MBU5337327.1"/>
    <property type="molecule type" value="Genomic_DNA"/>
</dbReference>
<dbReference type="SMART" id="SM00331">
    <property type="entry name" value="PP2C_SIG"/>
    <property type="match status" value="1"/>
</dbReference>
<keyword evidence="1" id="KW-0472">Membrane</keyword>
<comment type="caution">
    <text evidence="3">The sequence shown here is derived from an EMBL/GenBank/DDBJ whole genome shotgun (WGS) entry which is preliminary data.</text>
</comment>
<dbReference type="InterPro" id="IPR001932">
    <property type="entry name" value="PPM-type_phosphatase-like_dom"/>
</dbReference>
<feature type="transmembrane region" description="Helical" evidence="1">
    <location>
        <begin position="278"/>
        <end position="298"/>
    </location>
</feature>
<dbReference type="RefSeq" id="WP_216571910.1">
    <property type="nucleotide sequence ID" value="NZ_JAHLOQ010000049.1"/>
</dbReference>
<evidence type="ECO:0000313" key="3">
    <source>
        <dbReference type="EMBL" id="MBU5337327.1"/>
    </source>
</evidence>
<evidence type="ECO:0000256" key="1">
    <source>
        <dbReference type="SAM" id="Phobius"/>
    </source>
</evidence>
<accession>A0ABS6DZQ8</accession>
<protein>
    <submittedName>
        <fullName evidence="3">Protein phosphatase 2C domain-containing protein</fullName>
    </submittedName>
</protein>
<dbReference type="CDD" id="cd00143">
    <property type="entry name" value="PP2Cc"/>
    <property type="match status" value="1"/>
</dbReference>
<evidence type="ECO:0000313" key="4">
    <source>
        <dbReference type="Proteomes" id="UP001196301"/>
    </source>
</evidence>
<keyword evidence="1" id="KW-0812">Transmembrane</keyword>
<keyword evidence="4" id="KW-1185">Reference proteome</keyword>
<dbReference type="Pfam" id="PF13672">
    <property type="entry name" value="PP2C_2"/>
    <property type="match status" value="1"/>
</dbReference>
<dbReference type="Proteomes" id="UP001196301">
    <property type="component" value="Unassembled WGS sequence"/>
</dbReference>
<dbReference type="PROSITE" id="PS51746">
    <property type="entry name" value="PPM_2"/>
    <property type="match status" value="1"/>
</dbReference>
<feature type="domain" description="PPM-type phosphatase" evidence="2">
    <location>
        <begin position="7"/>
        <end position="266"/>
    </location>
</feature>
<reference evidence="3 4" key="1">
    <citation type="submission" date="2021-06" db="EMBL/GenBank/DDBJ databases">
        <authorList>
            <person name="Sun Q."/>
            <person name="Li D."/>
        </authorList>
    </citation>
    <scope>NUCLEOTIDE SEQUENCE [LARGE SCALE GENOMIC DNA]</scope>
    <source>
        <strain evidence="3 4">N19</strain>
    </source>
</reference>
<evidence type="ECO:0000259" key="2">
    <source>
        <dbReference type="PROSITE" id="PS51746"/>
    </source>
</evidence>
<proteinExistence type="predicted"/>
<sequence length="299" mass="33754">MKMFNISASVGCNIGNERENNEDNFYLNGRFKENPNEKNHISLNSESNEQIQVYAVCDGMGGEELGEIASYVAVETLFKYHNEVFKSCNKSNIQKCIEQYIDDANERICEVADKLNKNCIGTTLALIVIYTDYMYVYNLGDSKIFFISPDEIIKLSTDHTKAQMLYESGVIDVDELENSPSRHVLTQHLGISKNDRKISPSKVLFRLNKGDKFLICSDGVTDLLSENTLEEIIRDANNTEEAVHKIVDNSLSKGGIDNITALIINIEGKMDANKKKDIIKYFLIIVFLIIIIIGIVLLF</sequence>
<organism evidence="3 4">
    <name type="scientific">Intestinibacter bartlettii</name>
    <dbReference type="NCBI Taxonomy" id="261299"/>
    <lineage>
        <taxon>Bacteria</taxon>
        <taxon>Bacillati</taxon>
        <taxon>Bacillota</taxon>
        <taxon>Clostridia</taxon>
        <taxon>Peptostreptococcales</taxon>
        <taxon>Peptostreptococcaceae</taxon>
        <taxon>Intestinibacter</taxon>
    </lineage>
</organism>